<dbReference type="SUPFAM" id="SSF103481">
    <property type="entry name" value="Multidrug resistance efflux transporter EmrE"/>
    <property type="match status" value="1"/>
</dbReference>
<evidence type="ECO:0000256" key="5">
    <source>
        <dbReference type="ARBA" id="ARBA00023136"/>
    </source>
</evidence>
<feature type="transmembrane region" description="Helical" evidence="6">
    <location>
        <begin position="221"/>
        <end position="240"/>
    </location>
</feature>
<evidence type="ECO:0000256" key="1">
    <source>
        <dbReference type="ARBA" id="ARBA00004141"/>
    </source>
</evidence>
<evidence type="ECO:0000256" key="6">
    <source>
        <dbReference type="SAM" id="Phobius"/>
    </source>
</evidence>
<evidence type="ECO:0000313" key="8">
    <source>
        <dbReference type="EMBL" id="WHA41721.1"/>
    </source>
</evidence>
<feature type="transmembrane region" description="Helical" evidence="6">
    <location>
        <begin position="191"/>
        <end position="209"/>
    </location>
</feature>
<feature type="transmembrane region" description="Helical" evidence="6">
    <location>
        <begin position="36"/>
        <end position="54"/>
    </location>
</feature>
<keyword evidence="5 6" id="KW-0472">Membrane</keyword>
<reference evidence="8" key="1">
    <citation type="submission" date="2023-05" db="EMBL/GenBank/DDBJ databases">
        <title>Complete genome sequence of Agrobacterium larrymoorei CFBP5477.</title>
        <authorList>
            <person name="Yen H.-C."/>
            <person name="Chou L."/>
            <person name="Lin Y.-C."/>
            <person name="Lai E.-M."/>
            <person name="Kuo C.-H."/>
        </authorList>
    </citation>
    <scope>NUCLEOTIDE SEQUENCE</scope>
    <source>
        <strain evidence="8">CFBP5477</strain>
    </source>
</reference>
<accession>A0AAF0HCC2</accession>
<dbReference type="EMBL" id="CP124733">
    <property type="protein sequence ID" value="WHA41721.1"/>
    <property type="molecule type" value="Genomic_DNA"/>
</dbReference>
<feature type="transmembrane region" description="Helical" evidence="6">
    <location>
        <begin position="150"/>
        <end position="170"/>
    </location>
</feature>
<dbReference type="Pfam" id="PF00892">
    <property type="entry name" value="EamA"/>
    <property type="match status" value="1"/>
</dbReference>
<feature type="transmembrane region" description="Helical" evidence="6">
    <location>
        <begin position="92"/>
        <end position="111"/>
    </location>
</feature>
<dbReference type="InterPro" id="IPR037185">
    <property type="entry name" value="EmrE-like"/>
</dbReference>
<dbReference type="AlphaFoldDB" id="A0AAF0HCC2"/>
<comment type="similarity">
    <text evidence="2">Belongs to the EamA transporter family.</text>
</comment>
<sequence length="314" mass="33501">MVIGIISGLITCALWGLTFVAPKSVSPFSVWDLTVARYTIFGLCCLALMIAPKFRPSCMTSNQKLTGLLLGGVGYVGYFLSAAFAVKLAGPAVPPVIIGTMPIFLALIGNFKDRTVSWGALSTPLCLILVGVLAVNSSTILHPDLGGDDVVWGIAFSFVALVIWIAYGVMNSAIMRRPDAPDGLQWSGLQGIGAAISSLPLLLMTSFDAVDTISAADWYRFIAWALTMGIAGSWLATYCWTIASRRLPLALVAQLIVAETVFGLMFGFIHEERWPLAAEAAGALCQIAGVLIAISLFARKQKTRTLSDPERNPA</sequence>
<organism evidence="8 9">
    <name type="scientific">Agrobacterium larrymoorei</name>
    <dbReference type="NCBI Taxonomy" id="160699"/>
    <lineage>
        <taxon>Bacteria</taxon>
        <taxon>Pseudomonadati</taxon>
        <taxon>Pseudomonadota</taxon>
        <taxon>Alphaproteobacteria</taxon>
        <taxon>Hyphomicrobiales</taxon>
        <taxon>Rhizobiaceae</taxon>
        <taxon>Rhizobium/Agrobacterium group</taxon>
        <taxon>Agrobacterium</taxon>
    </lineage>
</organism>
<dbReference type="GO" id="GO:0016020">
    <property type="term" value="C:membrane"/>
    <property type="evidence" value="ECO:0007669"/>
    <property type="project" value="UniProtKB-SubCell"/>
</dbReference>
<evidence type="ECO:0000256" key="3">
    <source>
        <dbReference type="ARBA" id="ARBA00022692"/>
    </source>
</evidence>
<evidence type="ECO:0000313" key="9">
    <source>
        <dbReference type="Proteomes" id="UP000298664"/>
    </source>
</evidence>
<dbReference type="PANTHER" id="PTHR32322">
    <property type="entry name" value="INNER MEMBRANE TRANSPORTER"/>
    <property type="match status" value="1"/>
</dbReference>
<evidence type="ECO:0000256" key="2">
    <source>
        <dbReference type="ARBA" id="ARBA00007362"/>
    </source>
</evidence>
<dbReference type="InterPro" id="IPR000620">
    <property type="entry name" value="EamA_dom"/>
</dbReference>
<evidence type="ECO:0000256" key="4">
    <source>
        <dbReference type="ARBA" id="ARBA00022989"/>
    </source>
</evidence>
<dbReference type="PANTHER" id="PTHR32322:SF2">
    <property type="entry name" value="EAMA DOMAIN-CONTAINING PROTEIN"/>
    <property type="match status" value="1"/>
</dbReference>
<evidence type="ECO:0000259" key="7">
    <source>
        <dbReference type="Pfam" id="PF00892"/>
    </source>
</evidence>
<dbReference type="Proteomes" id="UP000298664">
    <property type="component" value="Chromosome Circular"/>
</dbReference>
<keyword evidence="3 6" id="KW-0812">Transmembrane</keyword>
<proteinExistence type="inferred from homology"/>
<protein>
    <submittedName>
        <fullName evidence="8">DMT family transporter</fullName>
    </submittedName>
</protein>
<feature type="domain" description="EamA" evidence="7">
    <location>
        <begin position="3"/>
        <end position="135"/>
    </location>
</feature>
<feature type="transmembrane region" description="Helical" evidence="6">
    <location>
        <begin position="66"/>
        <end position="86"/>
    </location>
</feature>
<name>A0AAF0HCC2_9HYPH</name>
<feature type="transmembrane region" description="Helical" evidence="6">
    <location>
        <begin position="247"/>
        <end position="270"/>
    </location>
</feature>
<gene>
    <name evidence="8" type="ORF">CFBP5477_003555</name>
</gene>
<dbReference type="RefSeq" id="WP_137393740.1">
    <property type="nucleotide sequence ID" value="NZ_CP124733.1"/>
</dbReference>
<comment type="subcellular location">
    <subcellularLocation>
        <location evidence="1">Membrane</location>
        <topology evidence="1">Multi-pass membrane protein</topology>
    </subcellularLocation>
</comment>
<dbReference type="InterPro" id="IPR050638">
    <property type="entry name" value="AA-Vitamin_Transporters"/>
</dbReference>
<feature type="transmembrane region" description="Helical" evidence="6">
    <location>
        <begin position="118"/>
        <end position="138"/>
    </location>
</feature>
<feature type="transmembrane region" description="Helical" evidence="6">
    <location>
        <begin position="276"/>
        <end position="298"/>
    </location>
</feature>
<keyword evidence="4 6" id="KW-1133">Transmembrane helix</keyword>